<comment type="cofactor">
    <cofactor evidence="1">
        <name>pyridoxal 5'-phosphate</name>
        <dbReference type="ChEBI" id="CHEBI:597326"/>
    </cofactor>
</comment>
<dbReference type="InterPro" id="IPR036052">
    <property type="entry name" value="TrpB-like_PALP_sf"/>
</dbReference>
<dbReference type="InterPro" id="IPR001926">
    <property type="entry name" value="TrpB-like_PALP"/>
</dbReference>
<keyword evidence="6" id="KW-0791">Threonine biosynthesis</keyword>
<dbReference type="GO" id="GO:0009088">
    <property type="term" value="P:threonine biosynthetic process"/>
    <property type="evidence" value="ECO:0007669"/>
    <property type="project" value="UniProtKB-UniPathway"/>
</dbReference>
<keyword evidence="5" id="KW-0028">Amino-acid biosynthesis</keyword>
<dbReference type="AlphaFoldDB" id="A0A382DNE3"/>
<accession>A0A382DNE3</accession>
<dbReference type="Pfam" id="PF00291">
    <property type="entry name" value="PALP"/>
    <property type="match status" value="1"/>
</dbReference>
<dbReference type="GO" id="GO:0030170">
    <property type="term" value="F:pyridoxal phosphate binding"/>
    <property type="evidence" value="ECO:0007669"/>
    <property type="project" value="InterPro"/>
</dbReference>
<evidence type="ECO:0000256" key="5">
    <source>
        <dbReference type="ARBA" id="ARBA00022605"/>
    </source>
</evidence>
<dbReference type="Gene3D" id="3.40.50.1100">
    <property type="match status" value="2"/>
</dbReference>
<protein>
    <recommendedName>
        <fullName evidence="4">threonine synthase</fullName>
        <ecNumber evidence="4">4.2.3.1</ecNumber>
    </recommendedName>
</protein>
<comment type="similarity">
    <text evidence="3">Belongs to the threonine synthase family.</text>
</comment>
<evidence type="ECO:0000256" key="2">
    <source>
        <dbReference type="ARBA" id="ARBA00004979"/>
    </source>
</evidence>
<sequence>AFLELFADDVEQSNLARIVEASYENFAHLEIAPIRHLDEKLSVLELFHGPTLAFKDFALQLLGNLYEDQISRTGQALSILGATSGDTGAAAISGLLGKRGVNVFILYPNGRVSPLQERQMTCTGAANVFPLAIEGTFDDAQTALKEVFNDHEFKERVGLSAVNSINLARILAQSVYYLSAWLRLPKESREETVFVVPTGNFGNVFAGWLLSQMGVAIDEFRVATNRNDVLHRLFQTGEYALGPVSPSFAPSMDIQVASNFERFLHYFVKGDSEQVRQFTSNFRQTGSVRFEGFSDLGFSSSRVSDSEIPEIIKSIHDKYGYLVDPHTACSFKDLDPARAHLVLATAHPAKFPAVVQEAGLPEPKSSSLEILKEKEIVRYSVEPTKESIESFILENIG</sequence>
<dbReference type="EMBL" id="UINC01040300">
    <property type="protein sequence ID" value="SVB39976.1"/>
    <property type="molecule type" value="Genomic_DNA"/>
</dbReference>
<reference evidence="9" key="1">
    <citation type="submission" date="2018-05" db="EMBL/GenBank/DDBJ databases">
        <authorList>
            <person name="Lanie J.A."/>
            <person name="Ng W.-L."/>
            <person name="Kazmierczak K.M."/>
            <person name="Andrzejewski T.M."/>
            <person name="Davidsen T.M."/>
            <person name="Wayne K.J."/>
            <person name="Tettelin H."/>
            <person name="Glass J.I."/>
            <person name="Rusch D."/>
            <person name="Podicherti R."/>
            <person name="Tsui H.-C.T."/>
            <person name="Winkler M.E."/>
        </authorList>
    </citation>
    <scope>NUCLEOTIDE SEQUENCE</scope>
</reference>
<proteinExistence type="inferred from homology"/>
<evidence type="ECO:0000256" key="7">
    <source>
        <dbReference type="ARBA" id="ARBA00022898"/>
    </source>
</evidence>
<dbReference type="UniPathway" id="UPA00050">
    <property type="reaction ID" value="UER00065"/>
</dbReference>
<dbReference type="PANTHER" id="PTHR42690:SF1">
    <property type="entry name" value="THREONINE SYNTHASE-LIKE 2"/>
    <property type="match status" value="1"/>
</dbReference>
<dbReference type="EC" id="4.2.3.1" evidence="4"/>
<comment type="pathway">
    <text evidence="2">Amino-acid biosynthesis; L-threonine biosynthesis; L-threonine from L-aspartate: step 5/5.</text>
</comment>
<feature type="non-terminal residue" evidence="9">
    <location>
        <position position="1"/>
    </location>
</feature>
<organism evidence="9">
    <name type="scientific">marine metagenome</name>
    <dbReference type="NCBI Taxonomy" id="408172"/>
    <lineage>
        <taxon>unclassified sequences</taxon>
        <taxon>metagenomes</taxon>
        <taxon>ecological metagenomes</taxon>
    </lineage>
</organism>
<name>A0A382DNE3_9ZZZZ</name>
<evidence type="ECO:0000313" key="9">
    <source>
        <dbReference type="EMBL" id="SVB39976.1"/>
    </source>
</evidence>
<dbReference type="InterPro" id="IPR004450">
    <property type="entry name" value="Thr_synthase-like"/>
</dbReference>
<evidence type="ECO:0000256" key="4">
    <source>
        <dbReference type="ARBA" id="ARBA00013028"/>
    </source>
</evidence>
<dbReference type="SUPFAM" id="SSF53686">
    <property type="entry name" value="Tryptophan synthase beta subunit-like PLP-dependent enzymes"/>
    <property type="match status" value="1"/>
</dbReference>
<gene>
    <name evidence="9" type="ORF">METZ01_LOCUS192830</name>
</gene>
<evidence type="ECO:0000256" key="6">
    <source>
        <dbReference type="ARBA" id="ARBA00022697"/>
    </source>
</evidence>
<dbReference type="GO" id="GO:0004795">
    <property type="term" value="F:threonine synthase activity"/>
    <property type="evidence" value="ECO:0007669"/>
    <property type="project" value="UniProtKB-EC"/>
</dbReference>
<dbReference type="InterPro" id="IPR051166">
    <property type="entry name" value="Threonine_Synthase"/>
</dbReference>
<evidence type="ECO:0000256" key="3">
    <source>
        <dbReference type="ARBA" id="ARBA00005517"/>
    </source>
</evidence>
<dbReference type="InterPro" id="IPR000634">
    <property type="entry name" value="Ser/Thr_deHydtase_PyrdxlP-BS"/>
</dbReference>
<dbReference type="Pfam" id="PF24857">
    <property type="entry name" value="THR4_C"/>
    <property type="match status" value="1"/>
</dbReference>
<dbReference type="PROSITE" id="PS00165">
    <property type="entry name" value="DEHYDRATASE_SER_THR"/>
    <property type="match status" value="1"/>
</dbReference>
<evidence type="ECO:0000259" key="8">
    <source>
        <dbReference type="Pfam" id="PF00291"/>
    </source>
</evidence>
<dbReference type="PANTHER" id="PTHR42690">
    <property type="entry name" value="THREONINE SYNTHASE FAMILY MEMBER"/>
    <property type="match status" value="1"/>
</dbReference>
<dbReference type="NCBIfam" id="TIGR00260">
    <property type="entry name" value="thrC"/>
    <property type="match status" value="1"/>
</dbReference>
<keyword evidence="7" id="KW-0663">Pyridoxal phosphate</keyword>
<evidence type="ECO:0000256" key="1">
    <source>
        <dbReference type="ARBA" id="ARBA00001933"/>
    </source>
</evidence>
<feature type="domain" description="Tryptophan synthase beta chain-like PALP" evidence="8">
    <location>
        <begin position="44"/>
        <end position="259"/>
    </location>
</feature>